<keyword evidence="3" id="KW-1185">Reference proteome</keyword>
<dbReference type="SUPFAM" id="SSF55781">
    <property type="entry name" value="GAF domain-like"/>
    <property type="match status" value="1"/>
</dbReference>
<dbReference type="RefSeq" id="WP_230822647.1">
    <property type="nucleotide sequence ID" value="NZ_JAJNCU010000008.1"/>
</dbReference>
<sequence>MNQSVKGALQRLQKKHGFAIVALTGIINNRGNSTFKWKYVLGSDSQRWKRMELRKGTGLPGVVLKTGKSLVVQDVSKIYNPEELFRFPILYFENIQGFVAIPIWNNDEVVMGLVVLGDRAPRHISEEDYEAIKADVEKDLRIELLKELMLYENT</sequence>
<evidence type="ECO:0000313" key="2">
    <source>
        <dbReference type="EMBL" id="MET3111755.1"/>
    </source>
</evidence>
<gene>
    <name evidence="2" type="ORF">ABHD89_002171</name>
</gene>
<evidence type="ECO:0000313" key="3">
    <source>
        <dbReference type="Proteomes" id="UP001549019"/>
    </source>
</evidence>
<reference evidence="2 3" key="1">
    <citation type="submission" date="2024-05" db="EMBL/GenBank/DDBJ databases">
        <title>Genomic Encyclopedia of Type Strains, Phase IV (KMG-IV): sequencing the most valuable type-strain genomes for metagenomic binning, comparative biology and taxonomic classification.</title>
        <authorList>
            <person name="Goeker M."/>
        </authorList>
    </citation>
    <scope>NUCLEOTIDE SEQUENCE [LARGE SCALE GENOMIC DNA]</scope>
    <source>
        <strain evidence="2 3">DSM 25286</strain>
    </source>
</reference>
<dbReference type="EMBL" id="JBDZDV010000006">
    <property type="protein sequence ID" value="MET3111755.1"/>
    <property type="molecule type" value="Genomic_DNA"/>
</dbReference>
<dbReference type="InterPro" id="IPR029016">
    <property type="entry name" value="GAF-like_dom_sf"/>
</dbReference>
<organism evidence="2 3">
    <name type="scientific">Salinicoccus halitifaciens</name>
    <dbReference type="NCBI Taxonomy" id="1073415"/>
    <lineage>
        <taxon>Bacteria</taxon>
        <taxon>Bacillati</taxon>
        <taxon>Bacillota</taxon>
        <taxon>Bacilli</taxon>
        <taxon>Bacillales</taxon>
        <taxon>Staphylococcaceae</taxon>
        <taxon>Salinicoccus</taxon>
    </lineage>
</organism>
<feature type="domain" description="GAF" evidence="1">
    <location>
        <begin position="42"/>
        <end position="132"/>
    </location>
</feature>
<dbReference type="Gene3D" id="3.30.450.40">
    <property type="match status" value="1"/>
</dbReference>
<comment type="caution">
    <text evidence="2">The sequence shown here is derived from an EMBL/GenBank/DDBJ whole genome shotgun (WGS) entry which is preliminary data.</text>
</comment>
<protein>
    <submittedName>
        <fullName evidence="2">Nitrogen regulatory protein A</fullName>
    </submittedName>
</protein>
<accession>A0ABV2EBG5</accession>
<name>A0ABV2EBG5_9STAP</name>
<dbReference type="Proteomes" id="UP001549019">
    <property type="component" value="Unassembled WGS sequence"/>
</dbReference>
<dbReference type="Pfam" id="PF01590">
    <property type="entry name" value="GAF"/>
    <property type="match status" value="1"/>
</dbReference>
<evidence type="ECO:0000259" key="1">
    <source>
        <dbReference type="Pfam" id="PF01590"/>
    </source>
</evidence>
<proteinExistence type="predicted"/>
<dbReference type="InterPro" id="IPR003018">
    <property type="entry name" value="GAF"/>
</dbReference>